<keyword evidence="9" id="KW-1185">Reference proteome</keyword>
<organism evidence="8 9">
    <name type="scientific">Allorhizobium terrae</name>
    <dbReference type="NCBI Taxonomy" id="1848972"/>
    <lineage>
        <taxon>Bacteria</taxon>
        <taxon>Pseudomonadati</taxon>
        <taxon>Pseudomonadota</taxon>
        <taxon>Alphaproteobacteria</taxon>
        <taxon>Hyphomicrobiales</taxon>
        <taxon>Rhizobiaceae</taxon>
        <taxon>Rhizobium/Agrobacterium group</taxon>
        <taxon>Allorhizobium</taxon>
    </lineage>
</organism>
<dbReference type="Gene3D" id="3.50.50.60">
    <property type="entry name" value="FAD/NAD(P)-binding domain"/>
    <property type="match status" value="1"/>
</dbReference>
<comment type="pathway">
    <text evidence="2">Siderophore biosynthesis.</text>
</comment>
<keyword evidence="5" id="KW-0274">FAD</keyword>
<evidence type="ECO:0000256" key="4">
    <source>
        <dbReference type="ARBA" id="ARBA00022630"/>
    </source>
</evidence>
<reference evidence="8 9" key="1">
    <citation type="submission" date="2019-04" db="EMBL/GenBank/DDBJ databases">
        <title>Rhizobium terrae sp. nov., isolated from a paddy soil.</title>
        <authorList>
            <person name="Lin S.-Y."/>
            <person name="Hameed A."/>
            <person name="Huang H.-I."/>
            <person name="Young C.-C."/>
        </authorList>
    </citation>
    <scope>NUCLEOTIDE SEQUENCE [LARGE SCALE GENOMIC DNA]</scope>
    <source>
        <strain evidence="8 9">CC-HIH110</strain>
    </source>
</reference>
<keyword evidence="8" id="KW-0503">Monooxygenase</keyword>
<dbReference type="AlphaFoldDB" id="A0A4S3ZVC3"/>
<evidence type="ECO:0000256" key="3">
    <source>
        <dbReference type="ARBA" id="ARBA00007588"/>
    </source>
</evidence>
<dbReference type="EMBL" id="SSOA01000005">
    <property type="protein sequence ID" value="THF49762.1"/>
    <property type="molecule type" value="Genomic_DNA"/>
</dbReference>
<gene>
    <name evidence="8" type="primary">basC</name>
    <name evidence="8" type="ORF">E6C51_12040</name>
</gene>
<evidence type="ECO:0000313" key="9">
    <source>
        <dbReference type="Proteomes" id="UP000310754"/>
    </source>
</evidence>
<evidence type="ECO:0000313" key="8">
    <source>
        <dbReference type="EMBL" id="THF49762.1"/>
    </source>
</evidence>
<name>A0A4S3ZVC3_9HYPH</name>
<evidence type="ECO:0000256" key="1">
    <source>
        <dbReference type="ARBA" id="ARBA00001974"/>
    </source>
</evidence>
<sequence length="456" mass="50362">MIMMTLDLAGIGIGPFNLGLAALSASHPQLATVFLERKPEFRWHEGLILPGTTLQVPFMADLVTMADPTHRLSFLNYLAAHNRLYKFYFYENFMIPREEYDHYCRWASKELASCRFGENVVGVAYDRGSERFVIETSGASSGKQQYQSRNIAIGVGTSPHLPHWAKIKTSAPVFHSSEFGKRRTELAKARQVTVVGSGQSAAECVLALFNDLTPEMVEAGASIQWVTRSAGFFPMEYSKLGLEYFTPDYMRHFHTIASEKRRDIVADQGLLYKGISFSTIGEIFDLLYQRSVGGRNPGLSLFSNAGVETLEHVGHGDSLRLTVRHNHLNETASIETDAVVAATGYRHAWPQWMEALKGDVLETSQSGDLIVGEDFRAKRCDGGKGTVFVQNAETFHHGVGAPDLGLGAYRNAVILNQLLGKDHYRIDAPTAFQNFGLPAGKAETVSITGDLYARAS</sequence>
<keyword evidence="4" id="KW-0285">Flavoprotein</keyword>
<evidence type="ECO:0000256" key="5">
    <source>
        <dbReference type="ARBA" id="ARBA00022827"/>
    </source>
</evidence>
<keyword evidence="6" id="KW-0521">NADP</keyword>
<dbReference type="InterPro" id="IPR025700">
    <property type="entry name" value="Lys/Orn_oxygenase"/>
</dbReference>
<dbReference type="PANTHER" id="PTHR42802">
    <property type="entry name" value="MONOOXYGENASE"/>
    <property type="match status" value="1"/>
</dbReference>
<evidence type="ECO:0000256" key="2">
    <source>
        <dbReference type="ARBA" id="ARBA00004924"/>
    </source>
</evidence>
<dbReference type="SUPFAM" id="SSF51905">
    <property type="entry name" value="FAD/NAD(P)-binding domain"/>
    <property type="match status" value="1"/>
</dbReference>
<dbReference type="PANTHER" id="PTHR42802:SF1">
    <property type="entry name" value="L-ORNITHINE N(5)-MONOOXYGENASE"/>
    <property type="match status" value="1"/>
</dbReference>
<keyword evidence="7" id="KW-0560">Oxidoreductase</keyword>
<protein>
    <submittedName>
        <fullName evidence="8">Putative histamine N-monooxygenase</fullName>
    </submittedName>
</protein>
<dbReference type="Pfam" id="PF13434">
    <property type="entry name" value="Lys_Orn_oxgnase"/>
    <property type="match status" value="1"/>
</dbReference>
<dbReference type="NCBIfam" id="TIGR04439">
    <property type="entry name" value="histamin_N_OH"/>
    <property type="match status" value="1"/>
</dbReference>
<comment type="similarity">
    <text evidence="3">Belongs to the lysine N(6)-hydroxylase/L-ornithine N(5)-oxygenase family.</text>
</comment>
<dbReference type="InterPro" id="IPR031043">
    <property type="entry name" value="Histamin_N_OH"/>
</dbReference>
<proteinExistence type="inferred from homology"/>
<evidence type="ECO:0000256" key="6">
    <source>
        <dbReference type="ARBA" id="ARBA00022857"/>
    </source>
</evidence>
<accession>A0A4S3ZVC3</accession>
<dbReference type="Proteomes" id="UP000310754">
    <property type="component" value="Unassembled WGS sequence"/>
</dbReference>
<dbReference type="GO" id="GO:0004497">
    <property type="term" value="F:monooxygenase activity"/>
    <property type="evidence" value="ECO:0007669"/>
    <property type="project" value="UniProtKB-KW"/>
</dbReference>
<comment type="caution">
    <text evidence="8">The sequence shown here is derived from an EMBL/GenBank/DDBJ whole genome shotgun (WGS) entry which is preliminary data.</text>
</comment>
<comment type="cofactor">
    <cofactor evidence="1">
        <name>FAD</name>
        <dbReference type="ChEBI" id="CHEBI:57692"/>
    </cofactor>
</comment>
<dbReference type="InterPro" id="IPR036188">
    <property type="entry name" value="FAD/NAD-bd_sf"/>
</dbReference>
<evidence type="ECO:0000256" key="7">
    <source>
        <dbReference type="ARBA" id="ARBA00023002"/>
    </source>
</evidence>